<feature type="domain" description="Reverse transcriptase" evidence="8">
    <location>
        <begin position="1"/>
        <end position="117"/>
    </location>
</feature>
<dbReference type="PANTHER" id="PTHR34047">
    <property type="entry name" value="NUCLEAR INTRON MATURASE 1, MITOCHONDRIAL-RELATED"/>
    <property type="match status" value="1"/>
</dbReference>
<dbReference type="GO" id="GO:0051607">
    <property type="term" value="P:defense response to virus"/>
    <property type="evidence" value="ECO:0007669"/>
    <property type="project" value="UniProtKB-KW"/>
</dbReference>
<dbReference type="GO" id="GO:0003723">
    <property type="term" value="F:RNA binding"/>
    <property type="evidence" value="ECO:0007669"/>
    <property type="project" value="InterPro"/>
</dbReference>
<dbReference type="InterPro" id="IPR000477">
    <property type="entry name" value="RT_dom"/>
</dbReference>
<dbReference type="AlphaFoldDB" id="A0A383AZK1"/>
<evidence type="ECO:0000256" key="6">
    <source>
        <dbReference type="ARBA" id="ARBA00034120"/>
    </source>
</evidence>
<evidence type="ECO:0000256" key="5">
    <source>
        <dbReference type="ARBA" id="ARBA00023118"/>
    </source>
</evidence>
<protein>
    <recommendedName>
        <fullName evidence="8">Reverse transcriptase domain-containing protein</fullName>
    </recommendedName>
</protein>
<evidence type="ECO:0000313" key="9">
    <source>
        <dbReference type="EMBL" id="SVE13013.1"/>
    </source>
</evidence>
<evidence type="ECO:0000256" key="1">
    <source>
        <dbReference type="ARBA" id="ARBA00022679"/>
    </source>
</evidence>
<gene>
    <name evidence="9" type="ORF">METZ01_LOCUS465867</name>
</gene>
<dbReference type="Pfam" id="PF00078">
    <property type="entry name" value="RVT_1"/>
    <property type="match status" value="1"/>
</dbReference>
<dbReference type="InterPro" id="IPR000123">
    <property type="entry name" value="Reverse_transcriptase_msDNA"/>
</dbReference>
<keyword evidence="1" id="KW-0808">Transferase</keyword>
<name>A0A383AZK1_9ZZZZ</name>
<feature type="non-terminal residue" evidence="9">
    <location>
        <position position="1"/>
    </location>
</feature>
<feature type="non-terminal residue" evidence="9">
    <location>
        <position position="248"/>
    </location>
</feature>
<keyword evidence="5" id="KW-0051">Antiviral defense</keyword>
<dbReference type="SUPFAM" id="SSF56672">
    <property type="entry name" value="DNA/RNA polymerases"/>
    <property type="match status" value="1"/>
</dbReference>
<keyword evidence="2" id="KW-0548">Nucleotidyltransferase</keyword>
<comment type="similarity">
    <text evidence="6">Belongs to the bacterial reverse transcriptase family.</text>
</comment>
<keyword evidence="4" id="KW-0460">Magnesium</keyword>
<dbReference type="EMBL" id="UINC01196135">
    <property type="protein sequence ID" value="SVE13013.1"/>
    <property type="molecule type" value="Genomic_DNA"/>
</dbReference>
<dbReference type="InterPro" id="IPR051083">
    <property type="entry name" value="GrpII_Intron_Splice-Mob/Def"/>
</dbReference>
<sequence>YPFEFGEKAATTMAQLACLDDKSGILPQGGSLSPYVANMMCRRLDKRLVQVARDHRCHFTRYADDITFSTNDVSQENIDDLIKETSSVIEFEGFIVNKDKTKILTPGDRQVVTGVIVNDGLNVNRRYVRNLRATLYNCKKDGIASQIEKKLFRDNRCSRPNKFASNDYPSVDYFLRHLLGKINFYGSVVLSNGQDDRNLKNRNLYKRIQTYENFLYKFYKLLQDDKAEFDKGIKDIVDKLISKRPELV</sequence>
<dbReference type="CDD" id="cd03487">
    <property type="entry name" value="RT_Bac_retron_II"/>
    <property type="match status" value="1"/>
</dbReference>
<dbReference type="PRINTS" id="PR00866">
    <property type="entry name" value="RNADNAPOLMS"/>
</dbReference>
<accession>A0A383AZK1</accession>
<evidence type="ECO:0000259" key="8">
    <source>
        <dbReference type="PROSITE" id="PS50878"/>
    </source>
</evidence>
<evidence type="ECO:0000256" key="2">
    <source>
        <dbReference type="ARBA" id="ARBA00022695"/>
    </source>
</evidence>
<keyword evidence="3" id="KW-0479">Metal-binding</keyword>
<dbReference type="GO" id="GO:0003964">
    <property type="term" value="F:RNA-directed DNA polymerase activity"/>
    <property type="evidence" value="ECO:0007669"/>
    <property type="project" value="UniProtKB-EC"/>
</dbReference>
<comment type="catalytic activity">
    <reaction evidence="7">
        <text>DNA(n) + a 2'-deoxyribonucleoside 5'-triphosphate = DNA(n+1) + diphosphate</text>
        <dbReference type="Rhea" id="RHEA:22508"/>
        <dbReference type="Rhea" id="RHEA-COMP:17339"/>
        <dbReference type="Rhea" id="RHEA-COMP:17340"/>
        <dbReference type="ChEBI" id="CHEBI:33019"/>
        <dbReference type="ChEBI" id="CHEBI:61560"/>
        <dbReference type="ChEBI" id="CHEBI:173112"/>
        <dbReference type="EC" id="2.7.7.49"/>
    </reaction>
</comment>
<dbReference type="PROSITE" id="PS50878">
    <property type="entry name" value="RT_POL"/>
    <property type="match status" value="1"/>
</dbReference>
<evidence type="ECO:0000256" key="3">
    <source>
        <dbReference type="ARBA" id="ARBA00022723"/>
    </source>
</evidence>
<proteinExistence type="inferred from homology"/>
<organism evidence="9">
    <name type="scientific">marine metagenome</name>
    <dbReference type="NCBI Taxonomy" id="408172"/>
    <lineage>
        <taxon>unclassified sequences</taxon>
        <taxon>metagenomes</taxon>
        <taxon>ecological metagenomes</taxon>
    </lineage>
</organism>
<dbReference type="InterPro" id="IPR043502">
    <property type="entry name" value="DNA/RNA_pol_sf"/>
</dbReference>
<reference evidence="9" key="1">
    <citation type="submission" date="2018-05" db="EMBL/GenBank/DDBJ databases">
        <authorList>
            <person name="Lanie J.A."/>
            <person name="Ng W.-L."/>
            <person name="Kazmierczak K.M."/>
            <person name="Andrzejewski T.M."/>
            <person name="Davidsen T.M."/>
            <person name="Wayne K.J."/>
            <person name="Tettelin H."/>
            <person name="Glass J.I."/>
            <person name="Rusch D."/>
            <person name="Podicherti R."/>
            <person name="Tsui H.-C.T."/>
            <person name="Winkler M.E."/>
        </authorList>
    </citation>
    <scope>NUCLEOTIDE SEQUENCE</scope>
</reference>
<evidence type="ECO:0000256" key="4">
    <source>
        <dbReference type="ARBA" id="ARBA00022842"/>
    </source>
</evidence>
<evidence type="ECO:0000256" key="7">
    <source>
        <dbReference type="ARBA" id="ARBA00048173"/>
    </source>
</evidence>
<dbReference type="GO" id="GO:0046872">
    <property type="term" value="F:metal ion binding"/>
    <property type="evidence" value="ECO:0007669"/>
    <property type="project" value="UniProtKB-KW"/>
</dbReference>